<keyword evidence="1" id="KW-0812">Transmembrane</keyword>
<dbReference type="Proteomes" id="UP000281955">
    <property type="component" value="Unassembled WGS sequence"/>
</dbReference>
<sequence>MKRESTCRWLTAPVAAAACGAPVALGLVLGAVLRAAVADAATTTADLDDLVSAGAAAAGLACLTWLAAATACSLLATLPGRLGRAADSVAARIAPQLLRRAASALTGAAVLVGPAAPAFAAPDSAPSRGATVSATVAAPLDGRAADGATAYAAALSLPDRPAAAPPHADVRAEPVRQPRTGLATAPRRPVHAAGADAATGVVVLRGDTLWSISARHLGAHATAAQIAAEWPRWWHANRDVVGADPSVLLPGQVLRAP</sequence>
<dbReference type="InterPro" id="IPR018392">
    <property type="entry name" value="LysM"/>
</dbReference>
<gene>
    <name evidence="3" type="ORF">CLV35_2825</name>
</gene>
<organism evidence="3 4">
    <name type="scientific">Motilibacter peucedani</name>
    <dbReference type="NCBI Taxonomy" id="598650"/>
    <lineage>
        <taxon>Bacteria</taxon>
        <taxon>Bacillati</taxon>
        <taxon>Actinomycetota</taxon>
        <taxon>Actinomycetes</taxon>
        <taxon>Motilibacterales</taxon>
        <taxon>Motilibacteraceae</taxon>
        <taxon>Motilibacter</taxon>
    </lineage>
</organism>
<evidence type="ECO:0000313" key="3">
    <source>
        <dbReference type="EMBL" id="RKS72578.1"/>
    </source>
</evidence>
<proteinExistence type="predicted"/>
<keyword evidence="1" id="KW-0472">Membrane</keyword>
<dbReference type="EMBL" id="RBWV01000013">
    <property type="protein sequence ID" value="RKS72578.1"/>
    <property type="molecule type" value="Genomic_DNA"/>
</dbReference>
<evidence type="ECO:0000259" key="2">
    <source>
        <dbReference type="Pfam" id="PF01476"/>
    </source>
</evidence>
<dbReference type="Pfam" id="PF01476">
    <property type="entry name" value="LysM"/>
    <property type="match status" value="1"/>
</dbReference>
<keyword evidence="4" id="KW-1185">Reference proteome</keyword>
<feature type="domain" description="LysM" evidence="2">
    <location>
        <begin position="202"/>
        <end position="227"/>
    </location>
</feature>
<dbReference type="RefSeq" id="WP_121194102.1">
    <property type="nucleotide sequence ID" value="NZ_RBWV01000013.1"/>
</dbReference>
<dbReference type="CDD" id="cd00118">
    <property type="entry name" value="LysM"/>
    <property type="match status" value="1"/>
</dbReference>
<feature type="transmembrane region" description="Helical" evidence="1">
    <location>
        <begin position="50"/>
        <end position="76"/>
    </location>
</feature>
<dbReference type="Gene3D" id="3.10.350.10">
    <property type="entry name" value="LysM domain"/>
    <property type="match status" value="1"/>
</dbReference>
<dbReference type="OrthoDB" id="3210682at2"/>
<evidence type="ECO:0000256" key="1">
    <source>
        <dbReference type="SAM" id="Phobius"/>
    </source>
</evidence>
<keyword evidence="1" id="KW-1133">Transmembrane helix</keyword>
<protein>
    <recommendedName>
        <fullName evidence="2">LysM domain-containing protein</fullName>
    </recommendedName>
</protein>
<accession>A0A420XMS4</accession>
<name>A0A420XMS4_9ACTN</name>
<dbReference type="AlphaFoldDB" id="A0A420XMS4"/>
<evidence type="ECO:0000313" key="4">
    <source>
        <dbReference type="Proteomes" id="UP000281955"/>
    </source>
</evidence>
<dbReference type="InParanoid" id="A0A420XMS4"/>
<reference evidence="3 4" key="1">
    <citation type="submission" date="2018-10" db="EMBL/GenBank/DDBJ databases">
        <title>Genomic Encyclopedia of Archaeal and Bacterial Type Strains, Phase II (KMG-II): from individual species to whole genera.</title>
        <authorList>
            <person name="Goeker M."/>
        </authorList>
    </citation>
    <scope>NUCLEOTIDE SEQUENCE [LARGE SCALE GENOMIC DNA]</scope>
    <source>
        <strain evidence="3 4">RP-AC37</strain>
    </source>
</reference>
<dbReference type="InterPro" id="IPR036779">
    <property type="entry name" value="LysM_dom_sf"/>
</dbReference>
<dbReference type="PROSITE" id="PS51257">
    <property type="entry name" value="PROKAR_LIPOPROTEIN"/>
    <property type="match status" value="1"/>
</dbReference>
<comment type="caution">
    <text evidence="3">The sequence shown here is derived from an EMBL/GenBank/DDBJ whole genome shotgun (WGS) entry which is preliminary data.</text>
</comment>